<evidence type="ECO:0008006" key="7">
    <source>
        <dbReference type="Google" id="ProtNLM"/>
    </source>
</evidence>
<keyword evidence="4" id="KW-0732">Signal</keyword>
<feature type="signal peptide" evidence="4">
    <location>
        <begin position="1"/>
        <end position="21"/>
    </location>
</feature>
<name>A0A177NX15_9GAMM</name>
<dbReference type="GO" id="GO:0009279">
    <property type="term" value="C:cell outer membrane"/>
    <property type="evidence" value="ECO:0007669"/>
    <property type="project" value="UniProtKB-SubCell"/>
</dbReference>
<evidence type="ECO:0000313" key="5">
    <source>
        <dbReference type="EMBL" id="OAI21803.1"/>
    </source>
</evidence>
<dbReference type="Gene3D" id="2.40.170.20">
    <property type="entry name" value="TonB-dependent receptor, beta-barrel domain"/>
    <property type="match status" value="1"/>
</dbReference>
<keyword evidence="2" id="KW-0472">Membrane</keyword>
<feature type="chain" id="PRO_5008069671" description="TIGR03016 family PEP-CTERM system-associated outer membrane protein" evidence="4">
    <location>
        <begin position="22"/>
        <end position="433"/>
    </location>
</feature>
<evidence type="ECO:0000256" key="1">
    <source>
        <dbReference type="ARBA" id="ARBA00004442"/>
    </source>
</evidence>
<comment type="subcellular location">
    <subcellularLocation>
        <location evidence="1">Cell outer membrane</location>
    </subcellularLocation>
</comment>
<dbReference type="RefSeq" id="WP_064026760.1">
    <property type="nucleotide sequence ID" value="NZ_LUUK01000091.1"/>
</dbReference>
<dbReference type="STRING" id="702114.A1355_23015"/>
<gene>
    <name evidence="5" type="ORF">A1355_23015</name>
</gene>
<accession>A0A177NX15</accession>
<evidence type="ECO:0000256" key="3">
    <source>
        <dbReference type="ARBA" id="ARBA00023237"/>
    </source>
</evidence>
<evidence type="ECO:0000313" key="6">
    <source>
        <dbReference type="Proteomes" id="UP000077628"/>
    </source>
</evidence>
<sequence>MKIKKDLLVTAMALWPVGCHALELLLQPDFRFKERYEDNLRLQPKPSRDNWISTVSPSLTFGYLADNNELKSSFRWNELIYHGESELDFSEKIAGINHLFNGERFKTDISANYAKESSINTQLDLTGSGDVQTLVPRNTKSIAPNISYSLTEKDTVQFSFSYVDVAFDRKPNLTNAIRYSDYDNTQYSATVSHVFNEQFSGNISASYAEFNSGNGNIPIETRIFVSNGSTIIPITISGNQAYAQKSQTLTYQAGMQYTVNETTQIALSAGLRDTNTQSSSLTRFPGFPTNSTEQSSSTIGHVFSANLLHAEEWGNLNLSAGQQLNPASSGTQQQSTTFGLQSKYNLTERLSAGFNANYLISESQSTLNSANTNTSRTYLTISPNLRWRWTEDIDLDLSYTYRDRTYESLNQTSIGNGLQLQFSYQPQINRQVK</sequence>
<dbReference type="SUPFAM" id="SSF56935">
    <property type="entry name" value="Porins"/>
    <property type="match status" value="1"/>
</dbReference>
<dbReference type="Proteomes" id="UP000077628">
    <property type="component" value="Unassembled WGS sequence"/>
</dbReference>
<dbReference type="EMBL" id="LUUK01000091">
    <property type="protein sequence ID" value="OAI21803.1"/>
    <property type="molecule type" value="Genomic_DNA"/>
</dbReference>
<dbReference type="AlphaFoldDB" id="A0A177NX15"/>
<dbReference type="InterPro" id="IPR036942">
    <property type="entry name" value="Beta-barrel_TonB_sf"/>
</dbReference>
<evidence type="ECO:0000256" key="2">
    <source>
        <dbReference type="ARBA" id="ARBA00023136"/>
    </source>
</evidence>
<comment type="caution">
    <text evidence="5">The sequence shown here is derived from an EMBL/GenBank/DDBJ whole genome shotgun (WGS) entry which is preliminary data.</text>
</comment>
<keyword evidence="3" id="KW-0998">Cell outer membrane</keyword>
<organism evidence="5 6">
    <name type="scientific">Methylomonas koyamae</name>
    <dbReference type="NCBI Taxonomy" id="702114"/>
    <lineage>
        <taxon>Bacteria</taxon>
        <taxon>Pseudomonadati</taxon>
        <taxon>Pseudomonadota</taxon>
        <taxon>Gammaproteobacteria</taxon>
        <taxon>Methylococcales</taxon>
        <taxon>Methylococcaceae</taxon>
        <taxon>Methylomonas</taxon>
    </lineage>
</organism>
<dbReference type="OrthoDB" id="5572632at2"/>
<reference evidence="6" key="1">
    <citation type="submission" date="2016-03" db="EMBL/GenBank/DDBJ databases">
        <authorList>
            <person name="Heylen K."/>
            <person name="De Vos P."/>
            <person name="Vekeman B."/>
        </authorList>
    </citation>
    <scope>NUCLEOTIDE SEQUENCE [LARGE SCALE GENOMIC DNA]</scope>
    <source>
        <strain evidence="6">R-45383</strain>
    </source>
</reference>
<proteinExistence type="predicted"/>
<protein>
    <recommendedName>
        <fullName evidence="7">TIGR03016 family PEP-CTERM system-associated outer membrane protein</fullName>
    </recommendedName>
</protein>
<evidence type="ECO:0000256" key="4">
    <source>
        <dbReference type="SAM" id="SignalP"/>
    </source>
</evidence>
<keyword evidence="6" id="KW-1185">Reference proteome</keyword>